<dbReference type="GO" id="GO:0000155">
    <property type="term" value="F:phosphorelay sensor kinase activity"/>
    <property type="evidence" value="ECO:0007669"/>
    <property type="project" value="InterPro"/>
</dbReference>
<dbReference type="PRINTS" id="PR00344">
    <property type="entry name" value="BCTRLSENSOR"/>
</dbReference>
<accession>A0A9W5RDJ1</accession>
<dbReference type="GO" id="GO:0005886">
    <property type="term" value="C:plasma membrane"/>
    <property type="evidence" value="ECO:0007669"/>
    <property type="project" value="UniProtKB-SubCell"/>
</dbReference>
<dbReference type="Pfam" id="PF00512">
    <property type="entry name" value="HisKA"/>
    <property type="match status" value="1"/>
</dbReference>
<dbReference type="InterPro" id="IPR003661">
    <property type="entry name" value="HisK_dim/P_dom"/>
</dbReference>
<dbReference type="InterPro" id="IPR036097">
    <property type="entry name" value="HisK_dim/P_sf"/>
</dbReference>
<dbReference type="AlphaFoldDB" id="A0A9W5RDJ1"/>
<feature type="domain" description="Histidine kinase" evidence="8">
    <location>
        <begin position="3"/>
        <end position="218"/>
    </location>
</feature>
<organism evidence="9 10">
    <name type="scientific">Gleimia europaea ACS-120-V-Col10b</name>
    <dbReference type="NCBI Taxonomy" id="883069"/>
    <lineage>
        <taxon>Bacteria</taxon>
        <taxon>Bacillati</taxon>
        <taxon>Actinomycetota</taxon>
        <taxon>Actinomycetes</taxon>
        <taxon>Actinomycetales</taxon>
        <taxon>Actinomycetaceae</taxon>
        <taxon>Gleimia</taxon>
    </lineage>
</organism>
<dbReference type="PANTHER" id="PTHR43711:SF31">
    <property type="entry name" value="HISTIDINE KINASE"/>
    <property type="match status" value="1"/>
</dbReference>
<dbReference type="EC" id="2.7.13.3" evidence="3"/>
<protein>
    <recommendedName>
        <fullName evidence="3">histidine kinase</fullName>
        <ecNumber evidence="3">2.7.13.3</ecNumber>
    </recommendedName>
</protein>
<name>A0A9W5RDJ1_9ACTO</name>
<dbReference type="OrthoDB" id="9757990at2"/>
<sequence>MDVLSHEIRTPLSLIKGAAELLESAGPLTEEQKQFTKTIQANAEHAITTAEDFLTLAKLDAGEGRLALENFDLRELARDTAREMRAIHDFPILLTDSGEPLPITADPALIKHVLWNLINNAVRHAGADSQILVHTYPSANCRCIEVRDLGSGINPTDRDSLFVPFQQLGQQGQTAAGQGAGLGLAIVNRIVTLHGGEVLVDSLWGRGTSIHVLLPSTATQPTRRHK</sequence>
<reference evidence="9 10" key="1">
    <citation type="submission" date="2013-05" db="EMBL/GenBank/DDBJ databases">
        <title>The Genome Sequence of Actinomyces europaeus ACS-120-V-COL10B.</title>
        <authorList>
            <consortium name="The Broad Institute Genomics Platform"/>
            <person name="Earl A."/>
            <person name="Ward D."/>
            <person name="Feldgarden M."/>
            <person name="Gevers D."/>
            <person name="Saerens B."/>
            <person name="Vaneechoutte M."/>
            <person name="Walker B."/>
            <person name="Young S."/>
            <person name="Zeng Q."/>
            <person name="Gargeya S."/>
            <person name="Fitzgerald M."/>
            <person name="Haas B."/>
            <person name="Abouelleil A."/>
            <person name="Allen A.W."/>
            <person name="Alvarado L."/>
            <person name="Arachchi H.M."/>
            <person name="Berlin A.M."/>
            <person name="Chapman S.B."/>
            <person name="Gainer-Dewar J."/>
            <person name="Goldberg J."/>
            <person name="Griggs A."/>
            <person name="Gujja S."/>
            <person name="Hansen M."/>
            <person name="Howarth C."/>
            <person name="Imamovic A."/>
            <person name="Ireland A."/>
            <person name="Larimer J."/>
            <person name="McCowan C."/>
            <person name="Murphy C."/>
            <person name="Pearson M."/>
            <person name="Poon T.W."/>
            <person name="Priest M."/>
            <person name="Roberts A."/>
            <person name="Saif S."/>
            <person name="Shea T."/>
            <person name="Sisk P."/>
            <person name="Sykes S."/>
            <person name="Wortman J."/>
            <person name="Nusbaum C."/>
            <person name="Birren B."/>
        </authorList>
    </citation>
    <scope>NUCLEOTIDE SEQUENCE [LARGE SCALE GENOMIC DNA]</scope>
    <source>
        <strain evidence="9 10">ACS-120-V-Col10b</strain>
    </source>
</reference>
<dbReference type="PANTHER" id="PTHR43711">
    <property type="entry name" value="TWO-COMPONENT HISTIDINE KINASE"/>
    <property type="match status" value="1"/>
</dbReference>
<dbReference type="SUPFAM" id="SSF55874">
    <property type="entry name" value="ATPase domain of HSP90 chaperone/DNA topoisomerase II/histidine kinase"/>
    <property type="match status" value="1"/>
</dbReference>
<evidence type="ECO:0000256" key="6">
    <source>
        <dbReference type="ARBA" id="ARBA00022777"/>
    </source>
</evidence>
<dbReference type="Pfam" id="PF02518">
    <property type="entry name" value="HATPase_c"/>
    <property type="match status" value="1"/>
</dbReference>
<keyword evidence="6" id="KW-0418">Kinase</keyword>
<evidence type="ECO:0000313" key="9">
    <source>
        <dbReference type="EMBL" id="EPD30415.1"/>
    </source>
</evidence>
<dbReference type="CDD" id="cd00075">
    <property type="entry name" value="HATPase"/>
    <property type="match status" value="1"/>
</dbReference>
<dbReference type="InterPro" id="IPR005467">
    <property type="entry name" value="His_kinase_dom"/>
</dbReference>
<keyword evidence="4" id="KW-0597">Phosphoprotein</keyword>
<dbReference type="InterPro" id="IPR036890">
    <property type="entry name" value="HATPase_C_sf"/>
</dbReference>
<dbReference type="InterPro" id="IPR003594">
    <property type="entry name" value="HATPase_dom"/>
</dbReference>
<evidence type="ECO:0000256" key="1">
    <source>
        <dbReference type="ARBA" id="ARBA00000085"/>
    </source>
</evidence>
<evidence type="ECO:0000256" key="2">
    <source>
        <dbReference type="ARBA" id="ARBA00004236"/>
    </source>
</evidence>
<dbReference type="EMBL" id="AGWN01000001">
    <property type="protein sequence ID" value="EPD30415.1"/>
    <property type="molecule type" value="Genomic_DNA"/>
</dbReference>
<comment type="catalytic activity">
    <reaction evidence="1">
        <text>ATP + protein L-histidine = ADP + protein N-phospho-L-histidine.</text>
        <dbReference type="EC" id="2.7.13.3"/>
    </reaction>
</comment>
<dbReference type="PROSITE" id="PS50109">
    <property type="entry name" value="HIS_KIN"/>
    <property type="match status" value="1"/>
</dbReference>
<dbReference type="Gene3D" id="3.30.565.10">
    <property type="entry name" value="Histidine kinase-like ATPase, C-terminal domain"/>
    <property type="match status" value="1"/>
</dbReference>
<comment type="subcellular location">
    <subcellularLocation>
        <location evidence="2">Cell membrane</location>
    </subcellularLocation>
</comment>
<dbReference type="SMART" id="SM00388">
    <property type="entry name" value="HisKA"/>
    <property type="match status" value="1"/>
</dbReference>
<proteinExistence type="predicted"/>
<evidence type="ECO:0000256" key="4">
    <source>
        <dbReference type="ARBA" id="ARBA00022553"/>
    </source>
</evidence>
<dbReference type="Proteomes" id="UP000014387">
    <property type="component" value="Unassembled WGS sequence"/>
</dbReference>
<evidence type="ECO:0000256" key="7">
    <source>
        <dbReference type="ARBA" id="ARBA00023012"/>
    </source>
</evidence>
<dbReference type="InterPro" id="IPR050736">
    <property type="entry name" value="Sensor_HK_Regulatory"/>
</dbReference>
<evidence type="ECO:0000256" key="5">
    <source>
        <dbReference type="ARBA" id="ARBA00022679"/>
    </source>
</evidence>
<keyword evidence="5" id="KW-0808">Transferase</keyword>
<evidence type="ECO:0000256" key="3">
    <source>
        <dbReference type="ARBA" id="ARBA00012438"/>
    </source>
</evidence>
<evidence type="ECO:0000313" key="10">
    <source>
        <dbReference type="Proteomes" id="UP000014387"/>
    </source>
</evidence>
<dbReference type="RefSeq" id="WP_016443527.1">
    <property type="nucleotide sequence ID" value="NZ_KE150266.1"/>
</dbReference>
<comment type="caution">
    <text evidence="9">The sequence shown here is derived from an EMBL/GenBank/DDBJ whole genome shotgun (WGS) entry which is preliminary data.</text>
</comment>
<keyword evidence="7" id="KW-0902">Two-component regulatory system</keyword>
<dbReference type="SUPFAM" id="SSF47384">
    <property type="entry name" value="Homodimeric domain of signal transducing histidine kinase"/>
    <property type="match status" value="1"/>
</dbReference>
<keyword evidence="10" id="KW-1185">Reference proteome</keyword>
<gene>
    <name evidence="9" type="ORF">HMPREF9238_00153</name>
</gene>
<dbReference type="InterPro" id="IPR004358">
    <property type="entry name" value="Sig_transdc_His_kin-like_C"/>
</dbReference>
<dbReference type="SMART" id="SM00387">
    <property type="entry name" value="HATPase_c"/>
    <property type="match status" value="1"/>
</dbReference>
<evidence type="ECO:0000259" key="8">
    <source>
        <dbReference type="PROSITE" id="PS50109"/>
    </source>
</evidence>
<dbReference type="Gene3D" id="1.10.287.130">
    <property type="match status" value="1"/>
</dbReference>
<dbReference type="CDD" id="cd00082">
    <property type="entry name" value="HisKA"/>
    <property type="match status" value="1"/>
</dbReference>